<evidence type="ECO:0000256" key="1">
    <source>
        <dbReference type="ARBA" id="ARBA00004370"/>
    </source>
</evidence>
<evidence type="ECO:0000256" key="7">
    <source>
        <dbReference type="ARBA" id="ARBA00023010"/>
    </source>
</evidence>
<dbReference type="HAMAP" id="MF_00422">
    <property type="entry name" value="SecE"/>
    <property type="match status" value="1"/>
</dbReference>
<keyword evidence="2 9" id="KW-0813">Transport</keyword>
<dbReference type="PROSITE" id="PS01067">
    <property type="entry name" value="SECE_SEC61G"/>
    <property type="match status" value="1"/>
</dbReference>
<dbReference type="Pfam" id="PF00584">
    <property type="entry name" value="SecE"/>
    <property type="match status" value="1"/>
</dbReference>
<protein>
    <recommendedName>
        <fullName evidence="9">Protein translocase subunit SecE</fullName>
    </recommendedName>
</protein>
<dbReference type="InterPro" id="IPR005807">
    <property type="entry name" value="SecE_bac"/>
</dbReference>
<dbReference type="PANTHER" id="PTHR33910:SF1">
    <property type="entry name" value="PROTEIN TRANSLOCASE SUBUNIT SECE"/>
    <property type="match status" value="1"/>
</dbReference>
<comment type="subcellular location">
    <subcellularLocation>
        <location evidence="9">Cell membrane</location>
        <topology evidence="9">Single-pass membrane protein</topology>
    </subcellularLocation>
    <subcellularLocation>
        <location evidence="1">Membrane</location>
    </subcellularLocation>
</comment>
<dbReference type="GO" id="GO:0006605">
    <property type="term" value="P:protein targeting"/>
    <property type="evidence" value="ECO:0007669"/>
    <property type="project" value="UniProtKB-UniRule"/>
</dbReference>
<evidence type="ECO:0000256" key="9">
    <source>
        <dbReference type="HAMAP-Rule" id="MF_00422"/>
    </source>
</evidence>
<evidence type="ECO:0000256" key="6">
    <source>
        <dbReference type="ARBA" id="ARBA00022989"/>
    </source>
</evidence>
<dbReference type="InterPro" id="IPR038379">
    <property type="entry name" value="SecE_sf"/>
</dbReference>
<comment type="caution">
    <text evidence="10">The sequence shown here is derived from an EMBL/GenBank/DDBJ whole genome shotgun (WGS) entry which is preliminary data.</text>
</comment>
<dbReference type="GO" id="GO:0009306">
    <property type="term" value="P:protein secretion"/>
    <property type="evidence" value="ECO:0007669"/>
    <property type="project" value="UniProtKB-UniRule"/>
</dbReference>
<sequence length="64" mass="7574">MVRWFRSLKSYFIEAWGELRKVTWPSRKELWNSTITVLVVIVLVGVFLGIVDLLLTFIMGLYLR</sequence>
<dbReference type="AlphaFoldDB" id="A0A7V3YI53"/>
<dbReference type="NCBIfam" id="TIGR00964">
    <property type="entry name" value="secE_bact"/>
    <property type="match status" value="1"/>
</dbReference>
<evidence type="ECO:0000313" key="10">
    <source>
        <dbReference type="EMBL" id="HGI31547.1"/>
    </source>
</evidence>
<evidence type="ECO:0000256" key="5">
    <source>
        <dbReference type="ARBA" id="ARBA00022927"/>
    </source>
</evidence>
<comment type="similarity">
    <text evidence="9">Belongs to the SecE/SEC61-gamma family.</text>
</comment>
<keyword evidence="3 9" id="KW-1003">Cell membrane</keyword>
<evidence type="ECO:0000256" key="3">
    <source>
        <dbReference type="ARBA" id="ARBA00022475"/>
    </source>
</evidence>
<gene>
    <name evidence="9 10" type="primary">secE</name>
    <name evidence="10" type="ORF">ENV30_09640</name>
</gene>
<keyword evidence="8 9" id="KW-0472">Membrane</keyword>
<keyword evidence="4 9" id="KW-0812">Transmembrane</keyword>
<proteinExistence type="inferred from homology"/>
<comment type="subunit">
    <text evidence="9">Component of the Sec protein translocase complex. Heterotrimer consisting of SecY, SecE and SecG subunits. The heterotrimers can form oligomers, although 1 heterotrimer is thought to be able to translocate proteins. Interacts with the ribosome. Interacts with SecDF, and other proteins may be involved. Interacts with SecA.</text>
</comment>
<comment type="function">
    <text evidence="9">Essential subunit of the Sec protein translocation channel SecYEG. Clamps together the 2 halves of SecY. May contact the channel plug during translocation.</text>
</comment>
<evidence type="ECO:0000256" key="8">
    <source>
        <dbReference type="ARBA" id="ARBA00023136"/>
    </source>
</evidence>
<reference evidence="10" key="1">
    <citation type="journal article" date="2020" name="mSystems">
        <title>Genome- and Community-Level Interaction Insights into Carbon Utilization and Element Cycling Functions of Hydrothermarchaeota in Hydrothermal Sediment.</title>
        <authorList>
            <person name="Zhou Z."/>
            <person name="Liu Y."/>
            <person name="Xu W."/>
            <person name="Pan J."/>
            <person name="Luo Z.H."/>
            <person name="Li M."/>
        </authorList>
    </citation>
    <scope>NUCLEOTIDE SEQUENCE [LARGE SCALE GENOMIC DNA]</scope>
    <source>
        <strain evidence="10">SpSt-747</strain>
    </source>
</reference>
<name>A0A7V3YI53_9BACT</name>
<feature type="transmembrane region" description="Helical" evidence="9">
    <location>
        <begin position="35"/>
        <end position="63"/>
    </location>
</feature>
<dbReference type="GO" id="GO:0005886">
    <property type="term" value="C:plasma membrane"/>
    <property type="evidence" value="ECO:0007669"/>
    <property type="project" value="UniProtKB-SubCell"/>
</dbReference>
<evidence type="ECO:0000256" key="2">
    <source>
        <dbReference type="ARBA" id="ARBA00022448"/>
    </source>
</evidence>
<dbReference type="InterPro" id="IPR001901">
    <property type="entry name" value="Translocase_SecE/Sec61-g"/>
</dbReference>
<keyword evidence="7 9" id="KW-0811">Translocation</keyword>
<evidence type="ECO:0000256" key="4">
    <source>
        <dbReference type="ARBA" id="ARBA00022692"/>
    </source>
</evidence>
<accession>A0A7V3YI53</accession>
<dbReference type="GO" id="GO:0043952">
    <property type="term" value="P:protein transport by the Sec complex"/>
    <property type="evidence" value="ECO:0007669"/>
    <property type="project" value="UniProtKB-UniRule"/>
</dbReference>
<dbReference type="EMBL" id="DTFV01000135">
    <property type="protein sequence ID" value="HGI31547.1"/>
    <property type="molecule type" value="Genomic_DNA"/>
</dbReference>
<dbReference type="GO" id="GO:0065002">
    <property type="term" value="P:intracellular protein transmembrane transport"/>
    <property type="evidence" value="ECO:0007669"/>
    <property type="project" value="UniProtKB-UniRule"/>
</dbReference>
<dbReference type="GO" id="GO:0008320">
    <property type="term" value="F:protein transmembrane transporter activity"/>
    <property type="evidence" value="ECO:0007669"/>
    <property type="project" value="UniProtKB-UniRule"/>
</dbReference>
<keyword evidence="6 9" id="KW-1133">Transmembrane helix</keyword>
<organism evidence="10">
    <name type="scientific">Candidatus Caldatribacterium californiense</name>
    <dbReference type="NCBI Taxonomy" id="1454726"/>
    <lineage>
        <taxon>Bacteria</taxon>
        <taxon>Pseudomonadati</taxon>
        <taxon>Atribacterota</taxon>
        <taxon>Atribacteria</taxon>
        <taxon>Atribacterales</taxon>
        <taxon>Candidatus Caldatribacteriaceae</taxon>
        <taxon>Candidatus Caldatribacterium</taxon>
    </lineage>
</organism>
<dbReference type="Gene3D" id="1.20.5.1030">
    <property type="entry name" value="Preprotein translocase secy subunit"/>
    <property type="match status" value="1"/>
</dbReference>
<dbReference type="PANTHER" id="PTHR33910">
    <property type="entry name" value="PROTEIN TRANSLOCASE SUBUNIT SECE"/>
    <property type="match status" value="1"/>
</dbReference>
<keyword evidence="5 9" id="KW-0653">Protein transport</keyword>